<reference evidence="5 6" key="1">
    <citation type="submission" date="2018-08" db="EMBL/GenBank/DDBJ databases">
        <title>A genome reference for cultivated species of the human gut microbiota.</title>
        <authorList>
            <person name="Zou Y."/>
            <person name="Xue W."/>
            <person name="Luo G."/>
        </authorList>
    </citation>
    <scope>NUCLEOTIDE SEQUENCE [LARGE SCALE GENOMIC DNA]</scope>
    <source>
        <strain evidence="1 7">AF05-4</strain>
        <strain evidence="4 6">AF35-20</strain>
        <strain evidence="3 5">AM25-16</strain>
        <strain evidence="2 8">AM36-9BH</strain>
    </source>
</reference>
<gene>
    <name evidence="3" type="ORF">DW668_06845</name>
    <name evidence="2" type="ORF">DW853_05090</name>
    <name evidence="1" type="ORF">DWV41_12855</name>
    <name evidence="4" type="ORF">DWZ78_07740</name>
</gene>
<organism evidence="3 5">
    <name type="scientific">Bacteroides stercoris</name>
    <dbReference type="NCBI Taxonomy" id="46506"/>
    <lineage>
        <taxon>Bacteria</taxon>
        <taxon>Pseudomonadati</taxon>
        <taxon>Bacteroidota</taxon>
        <taxon>Bacteroidia</taxon>
        <taxon>Bacteroidales</taxon>
        <taxon>Bacteroidaceae</taxon>
        <taxon>Bacteroides</taxon>
    </lineage>
</organism>
<accession>A0A414Q683</accession>
<comment type="caution">
    <text evidence="3">The sequence shown here is derived from an EMBL/GenBank/DDBJ whole genome shotgun (WGS) entry which is preliminary data.</text>
</comment>
<evidence type="ECO:0000313" key="7">
    <source>
        <dbReference type="Proteomes" id="UP000284777"/>
    </source>
</evidence>
<dbReference type="Proteomes" id="UP000283762">
    <property type="component" value="Unassembled WGS sequence"/>
</dbReference>
<dbReference type="EMBL" id="QRPN01000006">
    <property type="protein sequence ID" value="RHM19186.1"/>
    <property type="molecule type" value="Genomic_DNA"/>
</dbReference>
<evidence type="ECO:0000313" key="5">
    <source>
        <dbReference type="Proteomes" id="UP000283762"/>
    </source>
</evidence>
<protein>
    <submittedName>
        <fullName evidence="3">Uncharacterized protein</fullName>
    </submittedName>
</protein>
<evidence type="ECO:0000313" key="6">
    <source>
        <dbReference type="Proteomes" id="UP000284604"/>
    </source>
</evidence>
<dbReference type="Proteomes" id="UP000284604">
    <property type="component" value="Unassembled WGS sequence"/>
</dbReference>
<dbReference type="EMBL" id="QRHJ01000014">
    <property type="protein sequence ID" value="RHF76298.1"/>
    <property type="molecule type" value="Genomic_DNA"/>
</dbReference>
<dbReference type="EMBL" id="QSHQ01000006">
    <property type="protein sequence ID" value="RHC32302.1"/>
    <property type="molecule type" value="Genomic_DNA"/>
</dbReference>
<proteinExistence type="predicted"/>
<dbReference type="Proteomes" id="UP000285305">
    <property type="component" value="Unassembled WGS sequence"/>
</dbReference>
<evidence type="ECO:0000313" key="3">
    <source>
        <dbReference type="EMBL" id="RHF76298.1"/>
    </source>
</evidence>
<evidence type="ECO:0000313" key="4">
    <source>
        <dbReference type="EMBL" id="RHM19186.1"/>
    </source>
</evidence>
<evidence type="ECO:0000313" key="1">
    <source>
        <dbReference type="EMBL" id="RGW95806.1"/>
    </source>
</evidence>
<dbReference type="Proteomes" id="UP000284777">
    <property type="component" value="Unassembled WGS sequence"/>
</dbReference>
<evidence type="ECO:0000313" key="2">
    <source>
        <dbReference type="EMBL" id="RHC32302.1"/>
    </source>
</evidence>
<sequence>MFPLPALGHANNKQTHNYGKPIFTLLQMRIINSKEINAISRLSGYKKLNGCTWLKNTHHML</sequence>
<name>A0A414Q683_BACSE</name>
<dbReference type="EMBL" id="QSBD01000021">
    <property type="protein sequence ID" value="RGW95806.1"/>
    <property type="molecule type" value="Genomic_DNA"/>
</dbReference>
<evidence type="ECO:0000313" key="8">
    <source>
        <dbReference type="Proteomes" id="UP000285305"/>
    </source>
</evidence>
<dbReference type="AlphaFoldDB" id="A0A414Q683"/>